<sequence>MGQAAQAPSGTHDFLADELRRRKAAFAVVSEVFERYGFDPLEPPAFERLEVVTGKYGEEASQLLFKILRRGAHEASGQADLALRYDHTVPLARVISTHGAKLPSPYNSSTAAKP</sequence>
<dbReference type="InterPro" id="IPR045864">
    <property type="entry name" value="aa-tRNA-synth_II/BPL/LPL"/>
</dbReference>
<dbReference type="PANTHER" id="PTHR11476:SF7">
    <property type="entry name" value="HISTIDINE--TRNA LIGASE"/>
    <property type="match status" value="1"/>
</dbReference>
<dbReference type="EMBL" id="BAABDD010000005">
    <property type="protein sequence ID" value="GAA3736029.1"/>
    <property type="molecule type" value="Genomic_DNA"/>
</dbReference>
<dbReference type="InterPro" id="IPR041715">
    <property type="entry name" value="HisRS-like_core"/>
</dbReference>
<dbReference type="SUPFAM" id="SSF55681">
    <property type="entry name" value="Class II aaRS and biotin synthetases"/>
    <property type="match status" value="1"/>
</dbReference>
<evidence type="ECO:0000256" key="1">
    <source>
        <dbReference type="ARBA" id="ARBA00030619"/>
    </source>
</evidence>
<evidence type="ECO:0000313" key="4">
    <source>
        <dbReference type="Proteomes" id="UP001500908"/>
    </source>
</evidence>
<dbReference type="Pfam" id="PF13393">
    <property type="entry name" value="tRNA-synt_His"/>
    <property type="match status" value="1"/>
</dbReference>
<dbReference type="Proteomes" id="UP001500908">
    <property type="component" value="Unassembled WGS sequence"/>
</dbReference>
<protein>
    <recommendedName>
        <fullName evidence="1">Histidyl-tRNA synthetase</fullName>
    </recommendedName>
</protein>
<dbReference type="Gene3D" id="3.30.930.10">
    <property type="entry name" value="Bira Bifunctional Protein, Domain 2"/>
    <property type="match status" value="1"/>
</dbReference>
<evidence type="ECO:0000313" key="3">
    <source>
        <dbReference type="EMBL" id="GAA3736029.1"/>
    </source>
</evidence>
<proteinExistence type="predicted"/>
<feature type="domain" description="Class II Histidinyl-tRNA synthetase (HisRS)-like catalytic core" evidence="2">
    <location>
        <begin position="10"/>
        <end position="103"/>
    </location>
</feature>
<reference evidence="4" key="1">
    <citation type="journal article" date="2019" name="Int. J. Syst. Evol. Microbiol.">
        <title>The Global Catalogue of Microorganisms (GCM) 10K type strain sequencing project: providing services to taxonomists for standard genome sequencing and annotation.</title>
        <authorList>
            <consortium name="The Broad Institute Genomics Platform"/>
            <consortium name="The Broad Institute Genome Sequencing Center for Infectious Disease"/>
            <person name="Wu L."/>
            <person name="Ma J."/>
        </authorList>
    </citation>
    <scope>NUCLEOTIDE SEQUENCE [LARGE SCALE GENOMIC DNA]</scope>
    <source>
        <strain evidence="4">JCM 17137</strain>
    </source>
</reference>
<keyword evidence="4" id="KW-1185">Reference proteome</keyword>
<dbReference type="RefSeq" id="WP_344968842.1">
    <property type="nucleotide sequence ID" value="NZ_BAABDD010000005.1"/>
</dbReference>
<evidence type="ECO:0000259" key="2">
    <source>
        <dbReference type="Pfam" id="PF13393"/>
    </source>
</evidence>
<comment type="caution">
    <text evidence="3">The sequence shown here is derived from an EMBL/GenBank/DDBJ whole genome shotgun (WGS) entry which is preliminary data.</text>
</comment>
<accession>A0ABP7FDT7</accession>
<name>A0ABP7FDT7_9ACTN</name>
<dbReference type="PANTHER" id="PTHR11476">
    <property type="entry name" value="HISTIDYL-TRNA SYNTHETASE"/>
    <property type="match status" value="1"/>
</dbReference>
<gene>
    <name evidence="3" type="ORF">GCM10022402_15240</name>
</gene>
<organism evidence="3 4">
    <name type="scientific">Salinactinospora qingdaonensis</name>
    <dbReference type="NCBI Taxonomy" id="702744"/>
    <lineage>
        <taxon>Bacteria</taxon>
        <taxon>Bacillati</taxon>
        <taxon>Actinomycetota</taxon>
        <taxon>Actinomycetes</taxon>
        <taxon>Streptosporangiales</taxon>
        <taxon>Nocardiopsidaceae</taxon>
        <taxon>Salinactinospora</taxon>
    </lineage>
</organism>